<proteinExistence type="predicted"/>
<dbReference type="Proteomes" id="UP000324222">
    <property type="component" value="Unassembled WGS sequence"/>
</dbReference>
<organism evidence="1 2">
    <name type="scientific">Portunus trituberculatus</name>
    <name type="common">Swimming crab</name>
    <name type="synonym">Neptunus trituberculatus</name>
    <dbReference type="NCBI Taxonomy" id="210409"/>
    <lineage>
        <taxon>Eukaryota</taxon>
        <taxon>Metazoa</taxon>
        <taxon>Ecdysozoa</taxon>
        <taxon>Arthropoda</taxon>
        <taxon>Crustacea</taxon>
        <taxon>Multicrustacea</taxon>
        <taxon>Malacostraca</taxon>
        <taxon>Eumalacostraca</taxon>
        <taxon>Eucarida</taxon>
        <taxon>Decapoda</taxon>
        <taxon>Pleocyemata</taxon>
        <taxon>Brachyura</taxon>
        <taxon>Eubrachyura</taxon>
        <taxon>Portunoidea</taxon>
        <taxon>Portunidae</taxon>
        <taxon>Portuninae</taxon>
        <taxon>Portunus</taxon>
    </lineage>
</organism>
<keyword evidence="2" id="KW-1185">Reference proteome</keyword>
<name>A0A5B7IL97_PORTR</name>
<accession>A0A5B7IL97</accession>
<reference evidence="1 2" key="1">
    <citation type="submission" date="2019-05" db="EMBL/GenBank/DDBJ databases">
        <title>Another draft genome of Portunus trituberculatus and its Hox gene families provides insights of decapod evolution.</title>
        <authorList>
            <person name="Jeong J.-H."/>
            <person name="Song I."/>
            <person name="Kim S."/>
            <person name="Choi T."/>
            <person name="Kim D."/>
            <person name="Ryu S."/>
            <person name="Kim W."/>
        </authorList>
    </citation>
    <scope>NUCLEOTIDE SEQUENCE [LARGE SCALE GENOMIC DNA]</scope>
    <source>
        <tissue evidence="1">Muscle</tissue>
    </source>
</reference>
<gene>
    <name evidence="1" type="ORF">E2C01_077818</name>
</gene>
<dbReference type="EMBL" id="VSRR010061595">
    <property type="protein sequence ID" value="MPC83125.1"/>
    <property type="molecule type" value="Genomic_DNA"/>
</dbReference>
<evidence type="ECO:0000313" key="2">
    <source>
        <dbReference type="Proteomes" id="UP000324222"/>
    </source>
</evidence>
<sequence>MAPLPSHLFLKLKFSLKPLLKTPLWMILGLLFHVFNQYSS</sequence>
<protein>
    <submittedName>
        <fullName evidence="1">Uncharacterized protein</fullName>
    </submittedName>
</protein>
<evidence type="ECO:0000313" key="1">
    <source>
        <dbReference type="EMBL" id="MPC83125.1"/>
    </source>
</evidence>
<comment type="caution">
    <text evidence="1">The sequence shown here is derived from an EMBL/GenBank/DDBJ whole genome shotgun (WGS) entry which is preliminary data.</text>
</comment>
<dbReference type="AlphaFoldDB" id="A0A5B7IL97"/>